<evidence type="ECO:0000259" key="2">
    <source>
        <dbReference type="Pfam" id="PF08327"/>
    </source>
</evidence>
<dbReference type="Proteomes" id="UP000182915">
    <property type="component" value="Chromosome I"/>
</dbReference>
<reference evidence="4" key="1">
    <citation type="submission" date="2016-10" db="EMBL/GenBank/DDBJ databases">
        <authorList>
            <person name="Varghese N."/>
            <person name="Submissions S."/>
        </authorList>
    </citation>
    <scope>NUCLEOTIDE SEQUENCE [LARGE SCALE GENOMIC DNA]</scope>
    <source>
        <strain evidence="4">DSM 45405</strain>
    </source>
</reference>
<comment type="similarity">
    <text evidence="1">Belongs to the AHA1 family.</text>
</comment>
<accession>A0A1H6K392</accession>
<keyword evidence="4" id="KW-1185">Reference proteome</keyword>
<feature type="domain" description="Activator of Hsp90 ATPase homologue 1/2-like C-terminal" evidence="2">
    <location>
        <begin position="33"/>
        <end position="175"/>
    </location>
</feature>
<dbReference type="InterPro" id="IPR013538">
    <property type="entry name" value="ASHA1/2-like_C"/>
</dbReference>
<evidence type="ECO:0000256" key="1">
    <source>
        <dbReference type="ARBA" id="ARBA00006817"/>
    </source>
</evidence>
<dbReference type="InterPro" id="IPR023393">
    <property type="entry name" value="START-like_dom_sf"/>
</dbReference>
<dbReference type="RefSeq" id="WP_235632266.1">
    <property type="nucleotide sequence ID" value="NZ_LT629971.1"/>
</dbReference>
<dbReference type="AlphaFoldDB" id="A0A1H6K392"/>
<dbReference type="EMBL" id="LT629971">
    <property type="protein sequence ID" value="SEH67393.1"/>
    <property type="molecule type" value="Genomic_DNA"/>
</dbReference>
<dbReference type="Gene3D" id="3.30.530.20">
    <property type="match status" value="1"/>
</dbReference>
<dbReference type="CDD" id="cd07814">
    <property type="entry name" value="SRPBCC_CalC_Aha1-like"/>
    <property type="match status" value="1"/>
</dbReference>
<protein>
    <submittedName>
        <fullName evidence="3">Uncharacterized conserved protein YndB, AHSA1/START domain</fullName>
    </submittedName>
</protein>
<evidence type="ECO:0000313" key="3">
    <source>
        <dbReference type="EMBL" id="SEH67393.1"/>
    </source>
</evidence>
<organism evidence="3 4">
    <name type="scientific">Mycolicibacterium rutilum</name>
    <name type="common">Mycobacterium rutilum</name>
    <dbReference type="NCBI Taxonomy" id="370526"/>
    <lineage>
        <taxon>Bacteria</taxon>
        <taxon>Bacillati</taxon>
        <taxon>Actinomycetota</taxon>
        <taxon>Actinomycetes</taxon>
        <taxon>Mycobacteriales</taxon>
        <taxon>Mycobacteriaceae</taxon>
        <taxon>Mycolicibacterium</taxon>
    </lineage>
</organism>
<sequence>MSDRSPTDHESDDTMILQLFKKTKNLDLERTYRAPIETVWRAWTEPDMLRQWWGPEKTFVPECEVDLSIGGRIYIVMEAGEEMGKYQGTRWPMAGTFTQIDDRARLTYDARSWTEGEEEGSTIEHVNDITLTERDGQTHVQLHITITNIGAKAKMAAFGMKWGYKAQLDKLEKLLS</sequence>
<dbReference type="STRING" id="370526.SAMN04489835_2736"/>
<dbReference type="Pfam" id="PF08327">
    <property type="entry name" value="AHSA1"/>
    <property type="match status" value="1"/>
</dbReference>
<proteinExistence type="inferred from homology"/>
<gene>
    <name evidence="3" type="ORF">SAMN04489835_2736</name>
</gene>
<evidence type="ECO:0000313" key="4">
    <source>
        <dbReference type="Proteomes" id="UP000182915"/>
    </source>
</evidence>
<name>A0A1H6K392_MYCRU</name>
<dbReference type="SUPFAM" id="SSF55961">
    <property type="entry name" value="Bet v1-like"/>
    <property type="match status" value="1"/>
</dbReference>